<feature type="transmembrane region" description="Helical" evidence="8">
    <location>
        <begin position="24"/>
        <end position="44"/>
    </location>
</feature>
<feature type="domain" description="Major facilitator superfamily (MFS) profile" evidence="9">
    <location>
        <begin position="31"/>
        <end position="485"/>
    </location>
</feature>
<organism evidence="10 11">
    <name type="scientific">Smittium culicis</name>
    <dbReference type="NCBI Taxonomy" id="133412"/>
    <lineage>
        <taxon>Eukaryota</taxon>
        <taxon>Fungi</taxon>
        <taxon>Fungi incertae sedis</taxon>
        <taxon>Zoopagomycota</taxon>
        <taxon>Kickxellomycotina</taxon>
        <taxon>Harpellomycetes</taxon>
        <taxon>Harpellales</taxon>
        <taxon>Legeriomycetaceae</taxon>
        <taxon>Smittium</taxon>
    </lineage>
</organism>
<evidence type="ECO:0000313" key="10">
    <source>
        <dbReference type="EMBL" id="OMJ18861.1"/>
    </source>
</evidence>
<keyword evidence="4 8" id="KW-0812">Transmembrane</keyword>
<dbReference type="Pfam" id="PF00083">
    <property type="entry name" value="Sugar_tr"/>
    <property type="match status" value="1"/>
</dbReference>
<dbReference type="STRING" id="133412.A0A1R1XW33"/>
<dbReference type="InterPro" id="IPR005828">
    <property type="entry name" value="MFS_sugar_transport-like"/>
</dbReference>
<feature type="transmembrane region" description="Helical" evidence="8">
    <location>
        <begin position="169"/>
        <end position="191"/>
    </location>
</feature>
<reference evidence="10 11" key="1">
    <citation type="submission" date="2017-01" db="EMBL/GenBank/DDBJ databases">
        <authorList>
            <person name="Mah S.A."/>
            <person name="Swanson W.J."/>
            <person name="Moy G.W."/>
            <person name="Vacquier V.D."/>
        </authorList>
    </citation>
    <scope>NUCLEOTIDE SEQUENCE [LARGE SCALE GENOMIC DNA]</scope>
    <source>
        <strain evidence="10 11">GSMNP</strain>
    </source>
</reference>
<dbReference type="NCBIfam" id="TIGR00879">
    <property type="entry name" value="SP"/>
    <property type="match status" value="1"/>
</dbReference>
<comment type="similarity">
    <text evidence="2 7">Belongs to the major facilitator superfamily. Sugar transporter (TC 2.A.1.1) family.</text>
</comment>
<dbReference type="Gene3D" id="1.20.1250.20">
    <property type="entry name" value="MFS general substrate transporter like domains"/>
    <property type="match status" value="1"/>
</dbReference>
<dbReference type="GO" id="GO:0015149">
    <property type="term" value="F:hexose transmembrane transporter activity"/>
    <property type="evidence" value="ECO:0007669"/>
    <property type="project" value="TreeGrafter"/>
</dbReference>
<dbReference type="Proteomes" id="UP000187283">
    <property type="component" value="Unassembled WGS sequence"/>
</dbReference>
<dbReference type="SUPFAM" id="SSF103473">
    <property type="entry name" value="MFS general substrate transporter"/>
    <property type="match status" value="1"/>
</dbReference>
<dbReference type="AlphaFoldDB" id="A0A1R1XW33"/>
<dbReference type="InterPro" id="IPR036259">
    <property type="entry name" value="MFS_trans_sf"/>
</dbReference>
<feature type="transmembrane region" description="Helical" evidence="8">
    <location>
        <begin position="111"/>
        <end position="130"/>
    </location>
</feature>
<keyword evidence="10" id="KW-0762">Sugar transport</keyword>
<dbReference type="PANTHER" id="PTHR23503">
    <property type="entry name" value="SOLUTE CARRIER FAMILY 2"/>
    <property type="match status" value="1"/>
</dbReference>
<feature type="transmembrane region" description="Helical" evidence="8">
    <location>
        <begin position="399"/>
        <end position="419"/>
    </location>
</feature>
<dbReference type="PANTHER" id="PTHR23503:SF8">
    <property type="entry name" value="FACILITATED GLUCOSE TRANSPORTER PROTEIN 1"/>
    <property type="match status" value="1"/>
</dbReference>
<dbReference type="OrthoDB" id="4540492at2759"/>
<protein>
    <submittedName>
        <fullName evidence="10">Solute carrier family 2, facilitated glucose transporter member 1</fullName>
    </submittedName>
</protein>
<keyword evidence="11" id="KW-1185">Reference proteome</keyword>
<feature type="transmembrane region" description="Helical" evidence="8">
    <location>
        <begin position="80"/>
        <end position="99"/>
    </location>
</feature>
<dbReference type="InterPro" id="IPR020846">
    <property type="entry name" value="MFS_dom"/>
</dbReference>
<keyword evidence="3 7" id="KW-0813">Transport</keyword>
<evidence type="ECO:0000259" key="9">
    <source>
        <dbReference type="PROSITE" id="PS50850"/>
    </source>
</evidence>
<gene>
    <name evidence="10" type="ORF">AYI70_g5086</name>
</gene>
<dbReference type="EMBL" id="LSSN01001637">
    <property type="protein sequence ID" value="OMJ18861.1"/>
    <property type="molecule type" value="Genomic_DNA"/>
</dbReference>
<evidence type="ECO:0000256" key="8">
    <source>
        <dbReference type="SAM" id="Phobius"/>
    </source>
</evidence>
<dbReference type="InterPro" id="IPR045263">
    <property type="entry name" value="GLUT"/>
</dbReference>
<dbReference type="PROSITE" id="PS00217">
    <property type="entry name" value="SUGAR_TRANSPORT_2"/>
    <property type="match status" value="1"/>
</dbReference>
<feature type="transmembrane region" description="Helical" evidence="8">
    <location>
        <begin position="136"/>
        <end position="157"/>
    </location>
</feature>
<evidence type="ECO:0000256" key="1">
    <source>
        <dbReference type="ARBA" id="ARBA00004141"/>
    </source>
</evidence>
<feature type="transmembrane region" description="Helical" evidence="8">
    <location>
        <begin position="339"/>
        <end position="361"/>
    </location>
</feature>
<name>A0A1R1XW33_9FUNG</name>
<feature type="transmembrane region" description="Helical" evidence="8">
    <location>
        <begin position="304"/>
        <end position="327"/>
    </location>
</feature>
<evidence type="ECO:0000256" key="7">
    <source>
        <dbReference type="RuleBase" id="RU003346"/>
    </source>
</evidence>
<keyword evidence="6 8" id="KW-0472">Membrane</keyword>
<proteinExistence type="inferred from homology"/>
<evidence type="ECO:0000256" key="5">
    <source>
        <dbReference type="ARBA" id="ARBA00022989"/>
    </source>
</evidence>
<evidence type="ECO:0000313" key="11">
    <source>
        <dbReference type="Proteomes" id="UP000187283"/>
    </source>
</evidence>
<dbReference type="PROSITE" id="PS50850">
    <property type="entry name" value="MFS"/>
    <property type="match status" value="1"/>
</dbReference>
<evidence type="ECO:0000256" key="4">
    <source>
        <dbReference type="ARBA" id="ARBA00022692"/>
    </source>
</evidence>
<comment type="caution">
    <text evidence="10">The sequence shown here is derived from an EMBL/GenBank/DDBJ whole genome shotgun (WGS) entry which is preliminary data.</text>
</comment>
<dbReference type="GO" id="GO:0016020">
    <property type="term" value="C:membrane"/>
    <property type="evidence" value="ECO:0007669"/>
    <property type="project" value="UniProtKB-SubCell"/>
</dbReference>
<sequence length="498" mass="55487">MNSDSENETIQHIPPQNELRNQSLTAFCIVSGLIASITSFQFGYKLSELNNPKDAIVGCIDSDFKKFLNLPVCLPMSDTYFGFVTSIFAIGGLFGAFLGGYCAERFGRKKYLIFNSIFFFVGSILELFSVNPGMLATGRFISGIGSGAGVVTTPIYLTEIAPLKSRGFLNTFNQMLIVTGIFIAQVMGYFFGTGSSWRYVILLAVISSVVNMITMFLVVESPKYLLTKGRYNEAKASLSKLRGTSDVEEEMESWDINKNIVENRYGSIEQSLPDTTISQEGGYANEIKGISLLKILTMKKYRQSLVLVFFLMTSQQLSGINTVFFYSNSIFSKMFNQSTSAILTLVVGALNVFFTIISVFIMDKIARKKFLFASMGSMSISLGILTVSLIAKIDILSVISIYLVTISFITGLGALPYLISTELFDQQGMSAGNTVSISANWIWTFVIGVSFFSLQNALKNYVYILFIVFLILFAIFFYFFLPETKDRTYKEVAKEFKF</sequence>
<accession>A0A1R1XW33</accession>
<keyword evidence="5 8" id="KW-1133">Transmembrane helix</keyword>
<feature type="transmembrane region" description="Helical" evidence="8">
    <location>
        <begin position="197"/>
        <end position="219"/>
    </location>
</feature>
<evidence type="ECO:0000256" key="3">
    <source>
        <dbReference type="ARBA" id="ARBA00022448"/>
    </source>
</evidence>
<dbReference type="InterPro" id="IPR003663">
    <property type="entry name" value="Sugar/inositol_transpt"/>
</dbReference>
<feature type="transmembrane region" description="Helical" evidence="8">
    <location>
        <begin position="370"/>
        <end position="393"/>
    </location>
</feature>
<feature type="transmembrane region" description="Helical" evidence="8">
    <location>
        <begin position="431"/>
        <end position="454"/>
    </location>
</feature>
<evidence type="ECO:0000256" key="2">
    <source>
        <dbReference type="ARBA" id="ARBA00010992"/>
    </source>
</evidence>
<dbReference type="PROSITE" id="PS00216">
    <property type="entry name" value="SUGAR_TRANSPORT_1"/>
    <property type="match status" value="1"/>
</dbReference>
<evidence type="ECO:0000256" key="6">
    <source>
        <dbReference type="ARBA" id="ARBA00023136"/>
    </source>
</evidence>
<comment type="subcellular location">
    <subcellularLocation>
        <location evidence="1">Membrane</location>
        <topology evidence="1">Multi-pass membrane protein</topology>
    </subcellularLocation>
</comment>
<dbReference type="InterPro" id="IPR005829">
    <property type="entry name" value="Sugar_transporter_CS"/>
</dbReference>
<dbReference type="PRINTS" id="PR00171">
    <property type="entry name" value="SUGRTRNSPORT"/>
</dbReference>
<feature type="transmembrane region" description="Helical" evidence="8">
    <location>
        <begin position="460"/>
        <end position="481"/>
    </location>
</feature>